<feature type="compositionally biased region" description="Low complexity" evidence="1">
    <location>
        <begin position="17"/>
        <end position="44"/>
    </location>
</feature>
<accession>A0A0A9EY65</accession>
<organism evidence="2">
    <name type="scientific">Arundo donax</name>
    <name type="common">Giant reed</name>
    <name type="synonym">Donax arundinaceus</name>
    <dbReference type="NCBI Taxonomy" id="35708"/>
    <lineage>
        <taxon>Eukaryota</taxon>
        <taxon>Viridiplantae</taxon>
        <taxon>Streptophyta</taxon>
        <taxon>Embryophyta</taxon>
        <taxon>Tracheophyta</taxon>
        <taxon>Spermatophyta</taxon>
        <taxon>Magnoliopsida</taxon>
        <taxon>Liliopsida</taxon>
        <taxon>Poales</taxon>
        <taxon>Poaceae</taxon>
        <taxon>PACMAD clade</taxon>
        <taxon>Arundinoideae</taxon>
        <taxon>Arundineae</taxon>
        <taxon>Arundo</taxon>
    </lineage>
</organism>
<feature type="region of interest" description="Disordered" evidence="1">
    <location>
        <begin position="1"/>
        <end position="52"/>
    </location>
</feature>
<reference evidence="2" key="1">
    <citation type="submission" date="2014-09" db="EMBL/GenBank/DDBJ databases">
        <authorList>
            <person name="Magalhaes I.L.F."/>
            <person name="Oliveira U."/>
            <person name="Santos F.R."/>
            <person name="Vidigal T.H.D.A."/>
            <person name="Brescovit A.D."/>
            <person name="Santos A.J."/>
        </authorList>
    </citation>
    <scope>NUCLEOTIDE SEQUENCE</scope>
    <source>
        <tissue evidence="2">Shoot tissue taken approximately 20 cm above the soil surface</tissue>
    </source>
</reference>
<protein>
    <submittedName>
        <fullName evidence="2">Uncharacterized protein</fullName>
    </submittedName>
</protein>
<dbReference type="AlphaFoldDB" id="A0A0A9EY65"/>
<proteinExistence type="predicted"/>
<reference evidence="2" key="2">
    <citation type="journal article" date="2015" name="Data Brief">
        <title>Shoot transcriptome of the giant reed, Arundo donax.</title>
        <authorList>
            <person name="Barrero R.A."/>
            <person name="Guerrero F.D."/>
            <person name="Moolhuijzen P."/>
            <person name="Goolsby J.A."/>
            <person name="Tidwell J."/>
            <person name="Bellgard S.E."/>
            <person name="Bellgard M.I."/>
        </authorList>
    </citation>
    <scope>NUCLEOTIDE SEQUENCE</scope>
    <source>
        <tissue evidence="2">Shoot tissue taken approximately 20 cm above the soil surface</tissue>
    </source>
</reference>
<name>A0A0A9EY65_ARUDO</name>
<sequence length="52" mass="5207">MMTGAPSRRARGCGRKTPCSAPASPTTSPSSASSTARPASPRSALPICTIDC</sequence>
<evidence type="ECO:0000256" key="1">
    <source>
        <dbReference type="SAM" id="MobiDB-lite"/>
    </source>
</evidence>
<dbReference type="EMBL" id="GBRH01192879">
    <property type="protein sequence ID" value="JAE05017.1"/>
    <property type="molecule type" value="Transcribed_RNA"/>
</dbReference>
<evidence type="ECO:0000313" key="2">
    <source>
        <dbReference type="EMBL" id="JAE05017.1"/>
    </source>
</evidence>